<proteinExistence type="predicted"/>
<evidence type="ECO:0000313" key="1">
    <source>
        <dbReference type="EMBL" id="KAJ9124356.1"/>
    </source>
</evidence>
<accession>A0ACC2XL33</accession>
<sequence length="256" mass="28594">MTKKVTHSVPIVSTVKNAIALSPLPLLGNVNDTTTDHLQFDTGHSDASANVILTSAGGLSFRIRDYCLKVVSPVFKETFALPTRGGPTELPEPSDALRVVLDEITNVDNEELPVFDTMVTAFNLAKRFEMYGPMARIKEDLHKCRDGPRMLALAWQQTPIDRPLVRTAFSWFADDMAMDGDIFRSWFSNHKRWQASPEPDNLTTDGVLESSTKAGAVAYLKAMDRCELKESPLGWKCYDWGRVPVAFSDHLDYLGR</sequence>
<comment type="caution">
    <text evidence="1">The sequence shown here is derived from an EMBL/GenBank/DDBJ whole genome shotgun (WGS) entry which is preliminary data.</text>
</comment>
<gene>
    <name evidence="1" type="ORF">QFC22_001156</name>
</gene>
<keyword evidence="2" id="KW-1185">Reference proteome</keyword>
<protein>
    <submittedName>
        <fullName evidence="1">Uncharacterized protein</fullName>
    </submittedName>
</protein>
<evidence type="ECO:0000313" key="2">
    <source>
        <dbReference type="Proteomes" id="UP001243375"/>
    </source>
</evidence>
<name>A0ACC2XL33_9TREE</name>
<organism evidence="1 2">
    <name type="scientific">Naganishia vaughanmartiniae</name>
    <dbReference type="NCBI Taxonomy" id="1424756"/>
    <lineage>
        <taxon>Eukaryota</taxon>
        <taxon>Fungi</taxon>
        <taxon>Dikarya</taxon>
        <taxon>Basidiomycota</taxon>
        <taxon>Agaricomycotina</taxon>
        <taxon>Tremellomycetes</taxon>
        <taxon>Filobasidiales</taxon>
        <taxon>Filobasidiaceae</taxon>
        <taxon>Naganishia</taxon>
    </lineage>
</organism>
<dbReference type="EMBL" id="JASBWU010000002">
    <property type="protein sequence ID" value="KAJ9124356.1"/>
    <property type="molecule type" value="Genomic_DNA"/>
</dbReference>
<dbReference type="Proteomes" id="UP001243375">
    <property type="component" value="Unassembled WGS sequence"/>
</dbReference>
<reference evidence="1" key="1">
    <citation type="submission" date="2023-04" db="EMBL/GenBank/DDBJ databases">
        <title>Draft Genome sequencing of Naganishia species isolated from polar environments using Oxford Nanopore Technology.</title>
        <authorList>
            <person name="Leo P."/>
            <person name="Venkateswaran K."/>
        </authorList>
    </citation>
    <scope>NUCLEOTIDE SEQUENCE</scope>
    <source>
        <strain evidence="1">MNA-CCFEE 5425</strain>
    </source>
</reference>